<feature type="region of interest" description="Disordered" evidence="1">
    <location>
        <begin position="1"/>
        <end position="147"/>
    </location>
</feature>
<dbReference type="AlphaFoldDB" id="A0A9Q8L7H6"/>
<dbReference type="Pfam" id="PF09365">
    <property type="entry name" value="DUF2461"/>
    <property type="match status" value="1"/>
</dbReference>
<evidence type="ECO:0000256" key="1">
    <source>
        <dbReference type="SAM" id="MobiDB-lite"/>
    </source>
</evidence>
<dbReference type="RefSeq" id="XP_047756702.1">
    <property type="nucleotide sequence ID" value="XM_047900725.1"/>
</dbReference>
<dbReference type="PANTHER" id="PTHR36452:SF1">
    <property type="entry name" value="DUF2461 DOMAIN-CONTAINING PROTEIN"/>
    <property type="match status" value="1"/>
</dbReference>
<dbReference type="NCBIfam" id="TIGR02453">
    <property type="entry name" value="TIGR02453 family protein"/>
    <property type="match status" value="1"/>
</dbReference>
<feature type="compositionally biased region" description="Acidic residues" evidence="1">
    <location>
        <begin position="390"/>
        <end position="405"/>
    </location>
</feature>
<protein>
    <submittedName>
        <fullName evidence="2">Uncharacterized protein</fullName>
    </submittedName>
</protein>
<dbReference type="GeneID" id="71981455"/>
<accession>A0A9Q8L7H6</accession>
<dbReference type="PANTHER" id="PTHR36452">
    <property type="entry name" value="CHROMOSOME 12, WHOLE GENOME SHOTGUN SEQUENCE"/>
    <property type="match status" value="1"/>
</dbReference>
<evidence type="ECO:0000313" key="2">
    <source>
        <dbReference type="EMBL" id="UJO12336.1"/>
    </source>
</evidence>
<dbReference type="EMBL" id="CP090163">
    <property type="protein sequence ID" value="UJO12336.1"/>
    <property type="molecule type" value="Genomic_DNA"/>
</dbReference>
<feature type="compositionally biased region" description="Acidic residues" evidence="1">
    <location>
        <begin position="84"/>
        <end position="102"/>
    </location>
</feature>
<name>A0A9Q8L7H6_PASFU</name>
<proteinExistence type="predicted"/>
<dbReference type="OMA" id="GVMEPFV"/>
<feature type="region of interest" description="Disordered" evidence="1">
    <location>
        <begin position="386"/>
        <end position="405"/>
    </location>
</feature>
<evidence type="ECO:0000313" key="3">
    <source>
        <dbReference type="Proteomes" id="UP000756132"/>
    </source>
</evidence>
<dbReference type="Proteomes" id="UP000756132">
    <property type="component" value="Chromosome 1"/>
</dbReference>
<keyword evidence="3" id="KW-1185">Reference proteome</keyword>
<reference evidence="2" key="1">
    <citation type="submission" date="2021-12" db="EMBL/GenBank/DDBJ databases">
        <authorList>
            <person name="Zaccaron A."/>
            <person name="Stergiopoulos I."/>
        </authorList>
    </citation>
    <scope>NUCLEOTIDE SEQUENCE</scope>
    <source>
        <strain evidence="2">Race5_Kim</strain>
    </source>
</reference>
<dbReference type="KEGG" id="ffu:CLAFUR5_01577"/>
<reference evidence="2" key="2">
    <citation type="journal article" date="2022" name="Microb. Genom.">
        <title>A chromosome-scale genome assembly of the tomato pathogen Cladosporium fulvum reveals a compartmentalized genome architecture and the presence of a dispensable chromosome.</title>
        <authorList>
            <person name="Zaccaron A.Z."/>
            <person name="Chen L.H."/>
            <person name="Samaras A."/>
            <person name="Stergiopoulos I."/>
        </authorList>
    </citation>
    <scope>NUCLEOTIDE SEQUENCE</scope>
    <source>
        <strain evidence="2">Race5_Kim</strain>
    </source>
</reference>
<sequence length="405" mass="44940">MARRSQRLSTGNGSASKHKRSASGNATSDSTAKRPKAQHATPVKSQHFRQDGDSDGEESHDDHEDSPSEETGSDFAAAEKLDPADEATSGDDHDEEDDDDSGSDVASAARSQKQTKDVWRPGVKAGLGPGKQLIIKKPKPRSAGKIPYSDETIHENTLLFLADLKANNDRQWLKLHDADFRQSEKDWHSFVEQMTEKLVEIDDTVPELPVKDVIFRIYRDVRFSKDPTPYKAWFSVAWSRAGRKSSAYAHYYLQIAPDKSFIGGGLWHPEAGPTASMRRAIDRDSSRLKSVLMDDRIRKEFLDGCGKSEGAAVKAFVKSNRENALKTKPKGYDADHADIDLLRLRNFTIGRSLTDPEVVGKAGVLRIAHLLACLKPYITYVNSVISPDENQSDEDEGDEEADDSE</sequence>
<organism evidence="2 3">
    <name type="scientific">Passalora fulva</name>
    <name type="common">Tomato leaf mold</name>
    <name type="synonym">Cladosporium fulvum</name>
    <dbReference type="NCBI Taxonomy" id="5499"/>
    <lineage>
        <taxon>Eukaryota</taxon>
        <taxon>Fungi</taxon>
        <taxon>Dikarya</taxon>
        <taxon>Ascomycota</taxon>
        <taxon>Pezizomycotina</taxon>
        <taxon>Dothideomycetes</taxon>
        <taxon>Dothideomycetidae</taxon>
        <taxon>Mycosphaerellales</taxon>
        <taxon>Mycosphaerellaceae</taxon>
        <taxon>Fulvia</taxon>
    </lineage>
</organism>
<gene>
    <name evidence="2" type="ORF">CLAFUR5_01577</name>
</gene>
<dbReference type="OrthoDB" id="2537769at2759"/>
<dbReference type="InterPro" id="IPR012808">
    <property type="entry name" value="CHP02453"/>
</dbReference>